<evidence type="ECO:0000256" key="1">
    <source>
        <dbReference type="SAM" id="MobiDB-lite"/>
    </source>
</evidence>
<dbReference type="EMBL" id="OX459123">
    <property type="protein sequence ID" value="CAI9110764.1"/>
    <property type="molecule type" value="Genomic_DNA"/>
</dbReference>
<proteinExistence type="predicted"/>
<protein>
    <submittedName>
        <fullName evidence="2">OLC1v1010842C1</fullName>
    </submittedName>
</protein>
<dbReference type="Proteomes" id="UP001161247">
    <property type="component" value="Chromosome 6"/>
</dbReference>
<feature type="compositionally biased region" description="Polar residues" evidence="1">
    <location>
        <begin position="31"/>
        <end position="46"/>
    </location>
</feature>
<reference evidence="2" key="1">
    <citation type="submission" date="2023-03" db="EMBL/GenBank/DDBJ databases">
        <authorList>
            <person name="Julca I."/>
        </authorList>
    </citation>
    <scope>NUCLEOTIDE SEQUENCE</scope>
</reference>
<keyword evidence="3" id="KW-1185">Reference proteome</keyword>
<gene>
    <name evidence="2" type="ORF">OLC1_LOCUS18343</name>
</gene>
<evidence type="ECO:0000313" key="3">
    <source>
        <dbReference type="Proteomes" id="UP001161247"/>
    </source>
</evidence>
<name>A0AAV1DSW6_OLDCO</name>
<feature type="region of interest" description="Disordered" evidence="1">
    <location>
        <begin position="1"/>
        <end position="59"/>
    </location>
</feature>
<accession>A0AAV1DSW6</accession>
<sequence length="122" mass="13122">MLSALKFSQTSQAKKLLASSPSPFGIRLRQAMQSANPKQPQSSTETMTRDPTDTVDSGDTFMTVDVEYVTRCEDEGYGGIIYGKGKHFAIEDEEPKTAAQDIPTKSTGQPTGGGVARESTKT</sequence>
<dbReference type="AlphaFoldDB" id="A0AAV1DSW6"/>
<evidence type="ECO:0000313" key="2">
    <source>
        <dbReference type="EMBL" id="CAI9110764.1"/>
    </source>
</evidence>
<feature type="region of interest" description="Disordered" evidence="1">
    <location>
        <begin position="92"/>
        <end position="122"/>
    </location>
</feature>
<organism evidence="2 3">
    <name type="scientific">Oldenlandia corymbosa var. corymbosa</name>
    <dbReference type="NCBI Taxonomy" id="529605"/>
    <lineage>
        <taxon>Eukaryota</taxon>
        <taxon>Viridiplantae</taxon>
        <taxon>Streptophyta</taxon>
        <taxon>Embryophyta</taxon>
        <taxon>Tracheophyta</taxon>
        <taxon>Spermatophyta</taxon>
        <taxon>Magnoliopsida</taxon>
        <taxon>eudicotyledons</taxon>
        <taxon>Gunneridae</taxon>
        <taxon>Pentapetalae</taxon>
        <taxon>asterids</taxon>
        <taxon>lamiids</taxon>
        <taxon>Gentianales</taxon>
        <taxon>Rubiaceae</taxon>
        <taxon>Rubioideae</taxon>
        <taxon>Spermacoceae</taxon>
        <taxon>Hedyotis-Oldenlandia complex</taxon>
        <taxon>Oldenlandia</taxon>
    </lineage>
</organism>
<feature type="compositionally biased region" description="Polar residues" evidence="1">
    <location>
        <begin position="1"/>
        <end position="13"/>
    </location>
</feature>